<evidence type="ECO:0000256" key="2">
    <source>
        <dbReference type="SAM" id="Phobius"/>
    </source>
</evidence>
<evidence type="ECO:0000313" key="5">
    <source>
        <dbReference type="Proteomes" id="UP000026960"/>
    </source>
</evidence>
<dbReference type="PANTHER" id="PTHR45270:SF4">
    <property type="entry name" value="CHAPERONE DNAJ-DOMAIN SUPERFAMILY PROTEIN"/>
    <property type="match status" value="1"/>
</dbReference>
<feature type="compositionally biased region" description="Basic and acidic residues" evidence="1">
    <location>
        <begin position="77"/>
        <end position="87"/>
    </location>
</feature>
<evidence type="ECO:0000259" key="3">
    <source>
        <dbReference type="PROSITE" id="PS50076"/>
    </source>
</evidence>
<sequence>MARKGSQSKSVLNHASPNRQNAANCEVLNTPESDVMDGENRSSHVQGGSNVSGVNYGQKTKGIKKNNRSNGISSSGKSDDRASKKQSVDTNYDIGNSGENDNELSSSTSKARRDSKRSSRRGCGKNSSIEQTPMPVFAEKVLEKTRCIACMAASIFRASVMYIMEESKLLLERNRPAITTFMAIVHKGHDYVRSKIKYTYPICRAWMFSAGKLILLLLAVWFNCNIRGFDSLLRLGTNSLLTVLWCSTLSVFAMIGLKKMLILMVIAAAVVAFVGLGFAVLVIAVAAVVILWLYGSFWTTSGIIILGGASFFLKHERFALLVTCLYSMYCAKSYVGWLGLLLSLNLSFISSDVLVQLLKNNVDNNKSAGSSRNSEQNSGKSGFFGEFRQSSADNTSQSEYAQPSDRGPGDPSTSGAEKELTSEDEVSRLLNCTDHYSALGFHRYENIDVSLLKREYKKKAMLVHPDKNMGNDKAADAFKKLQNAYEVLLDSLKRKTYDDELRREELLNYFRRFQSASQKKGGSGIFRQGFSPSEGVDEGPYGLSRRIACKKCGDFHLWIYTGRAKSQARWCQDCNDFHQAKDGDGWVEQSFQPVLFGLLHKPELPHAYVCAESIIFDVTEWFTCQGMRCPSNTHKPSFHVNASLLKQNSGKGSTSAQRGGGIPNGVNMDGGIDEEEFFEWLQNAVQSGMFESFGAQNEPPSPGSGSNAKGSNSSSKKKKKGKKQW</sequence>
<dbReference type="AlphaFoldDB" id="A0A0D3FR00"/>
<feature type="region of interest" description="Disordered" evidence="1">
    <location>
        <begin position="1"/>
        <end position="129"/>
    </location>
</feature>
<feature type="region of interest" description="Disordered" evidence="1">
    <location>
        <begin position="648"/>
        <end position="668"/>
    </location>
</feature>
<keyword evidence="2" id="KW-1133">Transmembrane helix</keyword>
<dbReference type="PROSITE" id="PS00636">
    <property type="entry name" value="DNAJ_1"/>
    <property type="match status" value="1"/>
</dbReference>
<dbReference type="Proteomes" id="UP000026960">
    <property type="component" value="Chromosome 3"/>
</dbReference>
<dbReference type="HOGENOM" id="CLU_019041_0_0_1"/>
<feature type="compositionally biased region" description="Polar residues" evidence="1">
    <location>
        <begin position="1"/>
        <end position="23"/>
    </location>
</feature>
<dbReference type="Gene3D" id="1.10.287.110">
    <property type="entry name" value="DnaJ domain"/>
    <property type="match status" value="1"/>
</dbReference>
<feature type="compositionally biased region" description="Polar residues" evidence="1">
    <location>
        <begin position="88"/>
        <end position="99"/>
    </location>
</feature>
<keyword evidence="2" id="KW-0812">Transmembrane</keyword>
<feature type="compositionally biased region" description="Low complexity" evidence="1">
    <location>
        <begin position="703"/>
        <end position="714"/>
    </location>
</feature>
<feature type="compositionally biased region" description="Polar residues" evidence="1">
    <location>
        <begin position="43"/>
        <end position="58"/>
    </location>
</feature>
<feature type="compositionally biased region" description="Polar residues" evidence="1">
    <location>
        <begin position="648"/>
        <end position="657"/>
    </location>
</feature>
<dbReference type="Pfam" id="PF00226">
    <property type="entry name" value="DnaJ"/>
    <property type="match status" value="1"/>
</dbReference>
<proteinExistence type="predicted"/>
<dbReference type="InterPro" id="IPR018253">
    <property type="entry name" value="DnaJ_domain_CS"/>
</dbReference>
<organism evidence="4">
    <name type="scientific">Oryza barthii</name>
    <dbReference type="NCBI Taxonomy" id="65489"/>
    <lineage>
        <taxon>Eukaryota</taxon>
        <taxon>Viridiplantae</taxon>
        <taxon>Streptophyta</taxon>
        <taxon>Embryophyta</taxon>
        <taxon>Tracheophyta</taxon>
        <taxon>Spermatophyta</taxon>
        <taxon>Magnoliopsida</taxon>
        <taxon>Liliopsida</taxon>
        <taxon>Poales</taxon>
        <taxon>Poaceae</taxon>
        <taxon>BOP clade</taxon>
        <taxon>Oryzoideae</taxon>
        <taxon>Oryzeae</taxon>
        <taxon>Oryzinae</taxon>
        <taxon>Oryza</taxon>
    </lineage>
</organism>
<feature type="region of interest" description="Disordered" evidence="1">
    <location>
        <begin position="689"/>
        <end position="725"/>
    </location>
</feature>
<evidence type="ECO:0000256" key="1">
    <source>
        <dbReference type="SAM" id="MobiDB-lite"/>
    </source>
</evidence>
<accession>A0A0D3FR00</accession>
<dbReference type="InterPro" id="IPR001623">
    <property type="entry name" value="DnaJ_domain"/>
</dbReference>
<feature type="transmembrane region" description="Helical" evidence="2">
    <location>
        <begin position="205"/>
        <end position="223"/>
    </location>
</feature>
<evidence type="ECO:0000313" key="4">
    <source>
        <dbReference type="EnsemblPlants" id="OBART03G39870.1"/>
    </source>
</evidence>
<reference evidence="4" key="1">
    <citation type="journal article" date="2009" name="Rice">
        <title>De Novo Next Generation Sequencing of Plant Genomes.</title>
        <authorList>
            <person name="Rounsley S."/>
            <person name="Marri P.R."/>
            <person name="Yu Y."/>
            <person name="He R."/>
            <person name="Sisneros N."/>
            <person name="Goicoechea J.L."/>
            <person name="Lee S.J."/>
            <person name="Angelova A."/>
            <person name="Kudrna D."/>
            <person name="Luo M."/>
            <person name="Affourtit J."/>
            <person name="Desany B."/>
            <person name="Knight J."/>
            <person name="Niazi F."/>
            <person name="Egholm M."/>
            <person name="Wing R.A."/>
        </authorList>
    </citation>
    <scope>NUCLEOTIDE SEQUENCE [LARGE SCALE GENOMIC DNA]</scope>
    <source>
        <strain evidence="4">cv. IRGC 105608</strain>
    </source>
</reference>
<feature type="transmembrane region" description="Helical" evidence="2">
    <location>
        <begin position="235"/>
        <end position="255"/>
    </location>
</feature>
<reference evidence="4" key="2">
    <citation type="submission" date="2015-03" db="UniProtKB">
        <authorList>
            <consortium name="EnsemblPlants"/>
        </authorList>
    </citation>
    <scope>IDENTIFICATION</scope>
</reference>
<name>A0A0D3FR00_9ORYZ</name>
<feature type="domain" description="J" evidence="3">
    <location>
        <begin position="434"/>
        <end position="501"/>
    </location>
</feature>
<dbReference type="Pfam" id="PF14901">
    <property type="entry name" value="Jiv90"/>
    <property type="match status" value="1"/>
</dbReference>
<feature type="transmembrane region" description="Helical" evidence="2">
    <location>
        <begin position="291"/>
        <end position="313"/>
    </location>
</feature>
<dbReference type="InterPro" id="IPR032843">
    <property type="entry name" value="Jiv"/>
</dbReference>
<dbReference type="PaxDb" id="65489-OBART03G39870.1"/>
<dbReference type="SMART" id="SM00271">
    <property type="entry name" value="DnaJ"/>
    <property type="match status" value="1"/>
</dbReference>
<keyword evidence="5" id="KW-1185">Reference proteome</keyword>
<feature type="compositionally biased region" description="Basic residues" evidence="1">
    <location>
        <begin position="113"/>
        <end position="123"/>
    </location>
</feature>
<dbReference type="SUPFAM" id="SSF46565">
    <property type="entry name" value="Chaperone J-domain"/>
    <property type="match status" value="1"/>
</dbReference>
<feature type="region of interest" description="Disordered" evidence="1">
    <location>
        <begin position="394"/>
        <end position="424"/>
    </location>
</feature>
<feature type="transmembrane region" description="Helical" evidence="2">
    <location>
        <begin position="262"/>
        <end position="285"/>
    </location>
</feature>
<dbReference type="InterPro" id="IPR036869">
    <property type="entry name" value="J_dom_sf"/>
</dbReference>
<dbReference type="PANTHER" id="PTHR45270">
    <property type="entry name" value="OS03G0832900 PROTEIN"/>
    <property type="match status" value="1"/>
</dbReference>
<dbReference type="GO" id="GO:0005783">
    <property type="term" value="C:endoplasmic reticulum"/>
    <property type="evidence" value="ECO:0007669"/>
    <property type="project" value="UniProtKB-ARBA"/>
</dbReference>
<dbReference type="PROSITE" id="PS50076">
    <property type="entry name" value="DNAJ_2"/>
    <property type="match status" value="1"/>
</dbReference>
<keyword evidence="2" id="KW-0472">Membrane</keyword>
<feature type="compositionally biased region" description="Basic residues" evidence="1">
    <location>
        <begin position="715"/>
        <end position="725"/>
    </location>
</feature>
<dbReference type="EnsemblPlants" id="OBART03G39870.1">
    <property type="protein sequence ID" value="OBART03G39870.1"/>
    <property type="gene ID" value="OBART03G39870"/>
</dbReference>
<dbReference type="eggNOG" id="KOG0720">
    <property type="taxonomic scope" value="Eukaryota"/>
</dbReference>
<dbReference type="STRING" id="65489.A0A0D3FR00"/>
<dbReference type="PRINTS" id="PR00625">
    <property type="entry name" value="JDOMAIN"/>
</dbReference>
<dbReference type="Gramene" id="OBART03G39870.1">
    <property type="protein sequence ID" value="OBART03G39870.1"/>
    <property type="gene ID" value="OBART03G39870"/>
</dbReference>
<dbReference type="CDD" id="cd06257">
    <property type="entry name" value="DnaJ"/>
    <property type="match status" value="1"/>
</dbReference>
<protein>
    <recommendedName>
        <fullName evidence="3">J domain-containing protein</fullName>
    </recommendedName>
</protein>